<comment type="caution">
    <text evidence="2">The sequence shown here is derived from an EMBL/GenBank/DDBJ whole genome shotgun (WGS) entry which is preliminary data.</text>
</comment>
<evidence type="ECO:0000313" key="2">
    <source>
        <dbReference type="EMBL" id="MBW4710394.1"/>
    </source>
</evidence>
<evidence type="ECO:0000313" key="3">
    <source>
        <dbReference type="Proteomes" id="UP001138661"/>
    </source>
</evidence>
<evidence type="ECO:0000259" key="1">
    <source>
        <dbReference type="Pfam" id="PF13403"/>
    </source>
</evidence>
<reference evidence="2" key="1">
    <citation type="submission" date="2021-07" db="EMBL/GenBank/DDBJ databases">
        <title>Roseobacter insulae sp. nov., isolated from a tidal flat.</title>
        <authorList>
            <person name="Park S."/>
            <person name="Yoon J.-H."/>
        </authorList>
    </citation>
    <scope>NUCLEOTIDE SEQUENCE</scope>
    <source>
        <strain evidence="2">YSTF-M11</strain>
    </source>
</reference>
<dbReference type="EMBL" id="JAHXDN010000007">
    <property type="protein sequence ID" value="MBW4710394.1"/>
    <property type="molecule type" value="Genomic_DNA"/>
</dbReference>
<organism evidence="2 3">
    <name type="scientific">Roseobacter insulae</name>
    <dbReference type="NCBI Taxonomy" id="2859783"/>
    <lineage>
        <taxon>Bacteria</taxon>
        <taxon>Pseudomonadati</taxon>
        <taxon>Pseudomonadota</taxon>
        <taxon>Alphaproteobacteria</taxon>
        <taxon>Rhodobacterales</taxon>
        <taxon>Roseobacteraceae</taxon>
        <taxon>Roseobacter</taxon>
    </lineage>
</organism>
<sequence length="226" mass="24322">MKMYGWSVNVSAKPDRRVRTPKTAMPVSHGLIAGTRVASNFGWRAAEALTVGDKVLTFDNGVQPIVDIQRTTIWTEGTEVAPGFWPVVIPAGALGNAQDVTLLPDQGVMLESDAASDPLGDPFAVVPAQALEGLCGIHRSPPLHPVELITFYFARDEVIYIDGGLLIHCPRGVVLLQDMMAPSEVLYDVMSAEHARDILRDSEVARQALVQSGGYVFGATEMVLVA</sequence>
<accession>A0A9X1FZ48</accession>
<proteinExistence type="predicted"/>
<dbReference type="InterPro" id="IPR028992">
    <property type="entry name" value="Hedgehog/Intein_dom"/>
</dbReference>
<feature type="domain" description="Hedgehog/Intein (Hint)" evidence="1">
    <location>
        <begin position="31"/>
        <end position="163"/>
    </location>
</feature>
<dbReference type="RefSeq" id="WP_219506892.1">
    <property type="nucleotide sequence ID" value="NZ_JAHXDN010000007.1"/>
</dbReference>
<protein>
    <submittedName>
        <fullName evidence="2">Hint domain-containing protein</fullName>
    </submittedName>
</protein>
<gene>
    <name evidence="2" type="ORF">KX928_21600</name>
</gene>
<name>A0A9X1FZ48_9RHOB</name>
<dbReference type="Proteomes" id="UP001138661">
    <property type="component" value="Unassembled WGS sequence"/>
</dbReference>
<dbReference type="AlphaFoldDB" id="A0A9X1FZ48"/>
<keyword evidence="3" id="KW-1185">Reference proteome</keyword>
<dbReference type="Pfam" id="PF13403">
    <property type="entry name" value="Hint_2"/>
    <property type="match status" value="1"/>
</dbReference>